<keyword evidence="2" id="KW-0521">NADP</keyword>
<evidence type="ECO:0000256" key="4">
    <source>
        <dbReference type="PIRSR" id="PIRSR000097-1"/>
    </source>
</evidence>
<dbReference type="Pfam" id="PF00248">
    <property type="entry name" value="Aldo_ket_red"/>
    <property type="match status" value="1"/>
</dbReference>
<keyword evidence="3" id="KW-0560">Oxidoreductase</keyword>
<evidence type="ECO:0000256" key="3">
    <source>
        <dbReference type="ARBA" id="ARBA00023002"/>
    </source>
</evidence>
<dbReference type="EMBL" id="MBFU01000015">
    <property type="protein sequence ID" value="PWA03453.1"/>
    <property type="molecule type" value="Genomic_DNA"/>
</dbReference>
<reference evidence="8 9" key="1">
    <citation type="journal article" date="2018" name="MBio">
        <title>Comparative Genomics Reveals the Core Gene Toolbox for the Fungus-Insect Symbiosis.</title>
        <authorList>
            <person name="Wang Y."/>
            <person name="Stata M."/>
            <person name="Wang W."/>
            <person name="Stajich J.E."/>
            <person name="White M.M."/>
            <person name="Moncalvo J.M."/>
        </authorList>
    </citation>
    <scope>NUCLEOTIDE SEQUENCE [LARGE SCALE GENOMIC DNA]</scope>
    <source>
        <strain evidence="8 9">AUS-126-30</strain>
    </source>
</reference>
<evidence type="ECO:0000313" key="9">
    <source>
        <dbReference type="Proteomes" id="UP000245591"/>
    </source>
</evidence>
<dbReference type="PROSITE" id="PS00798">
    <property type="entry name" value="ALDOKETO_REDUCTASE_1"/>
    <property type="match status" value="1"/>
</dbReference>
<feature type="active site" description="Proton donor" evidence="4">
    <location>
        <position position="52"/>
    </location>
</feature>
<dbReference type="PROSITE" id="PS00062">
    <property type="entry name" value="ALDOKETO_REDUCTASE_2"/>
    <property type="match status" value="1"/>
</dbReference>
<accession>A0A2U1JER8</accession>
<evidence type="ECO:0000256" key="6">
    <source>
        <dbReference type="PIRSR" id="PIRSR000097-3"/>
    </source>
</evidence>
<dbReference type="SUPFAM" id="SSF51430">
    <property type="entry name" value="NAD(P)-linked oxidoreductase"/>
    <property type="match status" value="1"/>
</dbReference>
<sequence length="296" mass="33615">MNLNRTVKLNNGLEIPIIGLGTYRMTNKKKTKQNVKQAIEVGYRHIDTATVYKNESEIGEALQEIFSDPNSGILRKDIWVTSKLSPSDQGYEKTLAAVEASLKKLKFDYIDMYLIHWPGAGGLKVSDPLNLEKRKQSWKALEELYAAGKIRAIGVSNYQINHLEEMKAYATVMPAVNQCEFHPLLYTKDLVEYNKKNGIAFEAYSSLAEGRLVNGTYEFQFVENIVKNHEITHAQLYLAWALHQGVIVIPKASSLQRLKENLGALDVKLDEEEFNTIISNTSENQERFCWDPTTVL</sequence>
<evidence type="ECO:0000256" key="1">
    <source>
        <dbReference type="ARBA" id="ARBA00007905"/>
    </source>
</evidence>
<comment type="caution">
    <text evidence="8">The sequence shown here is derived from an EMBL/GenBank/DDBJ whole genome shotgun (WGS) entry which is preliminary data.</text>
</comment>
<dbReference type="PANTHER" id="PTHR43827">
    <property type="entry name" value="2,5-DIKETO-D-GLUCONIC ACID REDUCTASE"/>
    <property type="match status" value="1"/>
</dbReference>
<organism evidence="8 9">
    <name type="scientific">Smittium angustum</name>
    <dbReference type="NCBI Taxonomy" id="133377"/>
    <lineage>
        <taxon>Eukaryota</taxon>
        <taxon>Fungi</taxon>
        <taxon>Fungi incertae sedis</taxon>
        <taxon>Zoopagomycota</taxon>
        <taxon>Kickxellomycotina</taxon>
        <taxon>Harpellomycetes</taxon>
        <taxon>Harpellales</taxon>
        <taxon>Legeriomycetaceae</taxon>
        <taxon>Smittium</taxon>
    </lineage>
</organism>
<feature type="binding site" evidence="5">
    <location>
        <position position="116"/>
    </location>
    <ligand>
        <name>substrate</name>
    </ligand>
</feature>
<protein>
    <recommendedName>
        <fullName evidence="7">NADP-dependent oxidoreductase domain-containing protein</fullName>
    </recommendedName>
</protein>
<dbReference type="Proteomes" id="UP000245591">
    <property type="component" value="Unassembled WGS sequence"/>
</dbReference>
<evidence type="ECO:0000313" key="8">
    <source>
        <dbReference type="EMBL" id="PWA03453.1"/>
    </source>
</evidence>
<name>A0A2U1JER8_SMIAN</name>
<comment type="similarity">
    <text evidence="1">Belongs to the aldo/keto reductase family.</text>
</comment>
<dbReference type="InterPro" id="IPR023210">
    <property type="entry name" value="NADP_OxRdtase_dom"/>
</dbReference>
<evidence type="ECO:0000256" key="5">
    <source>
        <dbReference type="PIRSR" id="PIRSR000097-2"/>
    </source>
</evidence>
<gene>
    <name evidence="8" type="ORF">BB558_000390</name>
</gene>
<dbReference type="Gene3D" id="3.20.20.100">
    <property type="entry name" value="NADP-dependent oxidoreductase domain"/>
    <property type="match status" value="1"/>
</dbReference>
<dbReference type="InterPro" id="IPR020471">
    <property type="entry name" value="AKR"/>
</dbReference>
<dbReference type="PRINTS" id="PR00069">
    <property type="entry name" value="ALDKETRDTASE"/>
</dbReference>
<dbReference type="GO" id="GO:0016616">
    <property type="term" value="F:oxidoreductase activity, acting on the CH-OH group of donors, NAD or NADP as acceptor"/>
    <property type="evidence" value="ECO:0007669"/>
    <property type="project" value="UniProtKB-ARBA"/>
</dbReference>
<feature type="site" description="Lowers pKa of active site Tyr" evidence="6">
    <location>
        <position position="83"/>
    </location>
</feature>
<evidence type="ECO:0000259" key="7">
    <source>
        <dbReference type="Pfam" id="PF00248"/>
    </source>
</evidence>
<keyword evidence="9" id="KW-1185">Reference proteome</keyword>
<proteinExistence type="inferred from homology"/>
<dbReference type="AlphaFoldDB" id="A0A2U1JER8"/>
<feature type="domain" description="NADP-dependent oxidoreductase" evidence="7">
    <location>
        <begin position="18"/>
        <end position="277"/>
    </location>
</feature>
<dbReference type="InterPro" id="IPR036812">
    <property type="entry name" value="NAD(P)_OxRdtase_dom_sf"/>
</dbReference>
<dbReference type="PIRSF" id="PIRSF000097">
    <property type="entry name" value="AKR"/>
    <property type="match status" value="1"/>
</dbReference>
<evidence type="ECO:0000256" key="2">
    <source>
        <dbReference type="ARBA" id="ARBA00022857"/>
    </source>
</evidence>
<dbReference type="InterPro" id="IPR018170">
    <property type="entry name" value="Aldo/ket_reductase_CS"/>
</dbReference>
<dbReference type="PANTHER" id="PTHR43827:SF3">
    <property type="entry name" value="NADP-DEPENDENT OXIDOREDUCTASE DOMAIN-CONTAINING PROTEIN"/>
    <property type="match status" value="1"/>
</dbReference>
<dbReference type="FunFam" id="3.20.20.100:FF:000015">
    <property type="entry name" value="Oxidoreductase, aldo/keto reductase family"/>
    <property type="match status" value="1"/>
</dbReference>